<proteinExistence type="predicted"/>
<evidence type="ECO:0000313" key="1">
    <source>
        <dbReference type="EMBL" id="SHG47200.1"/>
    </source>
</evidence>
<sequence length="48" mass="5354">MVPDTGKTLIILPIQGFYLGYITALKSNPPNGQVQINHETDLKFLILK</sequence>
<accession>A0A1M5K3M6</accession>
<keyword evidence="2" id="KW-1185">Reference proteome</keyword>
<evidence type="ECO:0000313" key="2">
    <source>
        <dbReference type="Proteomes" id="UP000183945"/>
    </source>
</evidence>
<dbReference type="Proteomes" id="UP000183945">
    <property type="component" value="Unassembled WGS sequence"/>
</dbReference>
<gene>
    <name evidence="1" type="ORF">SAMN05444483_11329</name>
</gene>
<dbReference type="EMBL" id="FQVT01000013">
    <property type="protein sequence ID" value="SHG47200.1"/>
    <property type="molecule type" value="Genomic_DNA"/>
</dbReference>
<organism evidence="1 2">
    <name type="scientific">Salegentibacter echinorum</name>
    <dbReference type="NCBI Taxonomy" id="1073325"/>
    <lineage>
        <taxon>Bacteria</taxon>
        <taxon>Pseudomonadati</taxon>
        <taxon>Bacteroidota</taxon>
        <taxon>Flavobacteriia</taxon>
        <taxon>Flavobacteriales</taxon>
        <taxon>Flavobacteriaceae</taxon>
        <taxon>Salegentibacter</taxon>
    </lineage>
</organism>
<name>A0A1M5K3M6_SALEC</name>
<dbReference type="AlphaFoldDB" id="A0A1M5K3M6"/>
<reference evidence="2" key="1">
    <citation type="submission" date="2016-11" db="EMBL/GenBank/DDBJ databases">
        <authorList>
            <person name="Varghese N."/>
            <person name="Submissions S."/>
        </authorList>
    </citation>
    <scope>NUCLEOTIDE SEQUENCE [LARGE SCALE GENOMIC DNA]</scope>
    <source>
        <strain evidence="2">DSM 24579</strain>
    </source>
</reference>
<dbReference type="STRING" id="1073325.SAMN05444483_11329"/>
<protein>
    <submittedName>
        <fullName evidence="1">Uncharacterized protein</fullName>
    </submittedName>
</protein>